<sequence>MLNILTCLIMFFKVMTTTEASPYSCEASAKTVKMVDKCPENEEGWQKAAARMNCSKYAHQCDNPDKFVYHCAVNPYINETLEVCAIQKTIVRGYCTYYSRLGKSIQLNYKRKCQTFSSNPCPDFYPSNEAFKYPGCYKLEMTSVLTTDSPNSGSSTSNISKCNMNLTLTNPSNERGNSDIAWKLGITIGTTAVFIVITVVVYIFLVRRKS</sequence>
<evidence type="ECO:0000313" key="5">
    <source>
        <dbReference type="RefSeq" id="XP_022289162.1"/>
    </source>
</evidence>
<dbReference type="AlphaFoldDB" id="A0A8B8ACF5"/>
<keyword evidence="4" id="KW-1185">Reference proteome</keyword>
<dbReference type="PROSITE" id="PS50940">
    <property type="entry name" value="CHIT_BIND_II"/>
    <property type="match status" value="1"/>
</dbReference>
<gene>
    <name evidence="5" type="primary">LOC111101134</name>
</gene>
<evidence type="ECO:0000313" key="4">
    <source>
        <dbReference type="Proteomes" id="UP000694844"/>
    </source>
</evidence>
<proteinExistence type="predicted"/>
<feature type="chain" id="PRO_5034057864" evidence="2">
    <location>
        <begin position="21"/>
        <end position="210"/>
    </location>
</feature>
<dbReference type="GO" id="GO:0008061">
    <property type="term" value="F:chitin binding"/>
    <property type="evidence" value="ECO:0007669"/>
    <property type="project" value="InterPro"/>
</dbReference>
<reference evidence="5" key="1">
    <citation type="submission" date="2025-08" db="UniProtKB">
        <authorList>
            <consortium name="RefSeq"/>
        </authorList>
    </citation>
    <scope>IDENTIFICATION</scope>
    <source>
        <tissue evidence="5">Whole sample</tissue>
    </source>
</reference>
<dbReference type="Proteomes" id="UP000694844">
    <property type="component" value="Chromosome 6"/>
</dbReference>
<accession>A0A8B8ACF5</accession>
<name>A0A8B8ACF5_CRAVI</name>
<keyword evidence="1" id="KW-1133">Transmembrane helix</keyword>
<keyword evidence="1" id="KW-0472">Membrane</keyword>
<protein>
    <submittedName>
        <fullName evidence="5">Uncharacterized protein LOC111101134 isoform X1</fullName>
    </submittedName>
</protein>
<feature type="domain" description="Chitin-binding type-2" evidence="3">
    <location>
        <begin position="35"/>
        <end position="97"/>
    </location>
</feature>
<dbReference type="KEGG" id="cvn:111101134"/>
<dbReference type="RefSeq" id="XP_022289162.1">
    <property type="nucleotide sequence ID" value="XM_022433454.1"/>
</dbReference>
<dbReference type="InterPro" id="IPR002557">
    <property type="entry name" value="Chitin-bd_dom"/>
</dbReference>
<keyword evidence="1" id="KW-0812">Transmembrane</keyword>
<evidence type="ECO:0000256" key="1">
    <source>
        <dbReference type="SAM" id="Phobius"/>
    </source>
</evidence>
<dbReference type="GO" id="GO:0005576">
    <property type="term" value="C:extracellular region"/>
    <property type="evidence" value="ECO:0007669"/>
    <property type="project" value="InterPro"/>
</dbReference>
<evidence type="ECO:0000259" key="3">
    <source>
        <dbReference type="PROSITE" id="PS50940"/>
    </source>
</evidence>
<evidence type="ECO:0000256" key="2">
    <source>
        <dbReference type="SAM" id="SignalP"/>
    </source>
</evidence>
<organism evidence="4 5">
    <name type="scientific">Crassostrea virginica</name>
    <name type="common">Eastern oyster</name>
    <dbReference type="NCBI Taxonomy" id="6565"/>
    <lineage>
        <taxon>Eukaryota</taxon>
        <taxon>Metazoa</taxon>
        <taxon>Spiralia</taxon>
        <taxon>Lophotrochozoa</taxon>
        <taxon>Mollusca</taxon>
        <taxon>Bivalvia</taxon>
        <taxon>Autobranchia</taxon>
        <taxon>Pteriomorphia</taxon>
        <taxon>Ostreida</taxon>
        <taxon>Ostreoidea</taxon>
        <taxon>Ostreidae</taxon>
        <taxon>Crassostrea</taxon>
    </lineage>
</organism>
<dbReference type="GeneID" id="111101134"/>
<feature type="signal peptide" evidence="2">
    <location>
        <begin position="1"/>
        <end position="20"/>
    </location>
</feature>
<feature type="transmembrane region" description="Helical" evidence="1">
    <location>
        <begin position="180"/>
        <end position="205"/>
    </location>
</feature>
<keyword evidence="2" id="KW-0732">Signal</keyword>